<dbReference type="PANTHER" id="PTHR30069">
    <property type="entry name" value="TONB-DEPENDENT OUTER MEMBRANE RECEPTOR"/>
    <property type="match status" value="1"/>
</dbReference>
<organism evidence="9 10">
    <name type="scientific">Phaeodactylibacter luteus</name>
    <dbReference type="NCBI Taxonomy" id="1564516"/>
    <lineage>
        <taxon>Bacteria</taxon>
        <taxon>Pseudomonadati</taxon>
        <taxon>Bacteroidota</taxon>
        <taxon>Saprospiria</taxon>
        <taxon>Saprospirales</taxon>
        <taxon>Haliscomenobacteraceae</taxon>
        <taxon>Phaeodactylibacter</taxon>
    </lineage>
</organism>
<dbReference type="RefSeq" id="WP_147167205.1">
    <property type="nucleotide sequence ID" value="NZ_VOOR01000016.1"/>
</dbReference>
<dbReference type="SUPFAM" id="SSF49464">
    <property type="entry name" value="Carboxypeptidase regulatory domain-like"/>
    <property type="match status" value="1"/>
</dbReference>
<dbReference type="InterPro" id="IPR037066">
    <property type="entry name" value="Plug_dom_sf"/>
</dbReference>
<dbReference type="GO" id="GO:0015344">
    <property type="term" value="F:siderophore uptake transmembrane transporter activity"/>
    <property type="evidence" value="ECO:0007669"/>
    <property type="project" value="TreeGrafter"/>
</dbReference>
<evidence type="ECO:0000256" key="6">
    <source>
        <dbReference type="ARBA" id="ARBA00023237"/>
    </source>
</evidence>
<dbReference type="InterPro" id="IPR039426">
    <property type="entry name" value="TonB-dep_rcpt-like"/>
</dbReference>
<name>A0A5C6RMC3_9BACT</name>
<keyword evidence="9" id="KW-0675">Receptor</keyword>
<evidence type="ECO:0000313" key="10">
    <source>
        <dbReference type="Proteomes" id="UP000321580"/>
    </source>
</evidence>
<dbReference type="Gene3D" id="2.60.40.1120">
    <property type="entry name" value="Carboxypeptidase-like, regulatory domain"/>
    <property type="match status" value="1"/>
</dbReference>
<dbReference type="SUPFAM" id="SSF56935">
    <property type="entry name" value="Porins"/>
    <property type="match status" value="1"/>
</dbReference>
<dbReference type="Pfam" id="PF13715">
    <property type="entry name" value="CarbopepD_reg_2"/>
    <property type="match status" value="1"/>
</dbReference>
<evidence type="ECO:0000256" key="3">
    <source>
        <dbReference type="ARBA" id="ARBA00022452"/>
    </source>
</evidence>
<feature type="domain" description="TonB-dependent receptor plug" evidence="8">
    <location>
        <begin position="124"/>
        <end position="227"/>
    </location>
</feature>
<comment type="subcellular location">
    <subcellularLocation>
        <location evidence="1">Cell outer membrane</location>
        <topology evidence="1">Multi-pass membrane protein</topology>
    </subcellularLocation>
</comment>
<dbReference type="Pfam" id="PF07715">
    <property type="entry name" value="Plug"/>
    <property type="match status" value="1"/>
</dbReference>
<feature type="signal peptide" evidence="7">
    <location>
        <begin position="1"/>
        <end position="23"/>
    </location>
</feature>
<reference evidence="9 10" key="1">
    <citation type="submission" date="2019-08" db="EMBL/GenBank/DDBJ databases">
        <title>Genome of Phaeodactylibacter luteus.</title>
        <authorList>
            <person name="Bowman J.P."/>
        </authorList>
    </citation>
    <scope>NUCLEOTIDE SEQUENCE [LARGE SCALE GENOMIC DNA]</scope>
    <source>
        <strain evidence="9 10">KCTC 42180</strain>
    </source>
</reference>
<gene>
    <name evidence="9" type="ORF">FRY97_09455</name>
</gene>
<evidence type="ECO:0000256" key="1">
    <source>
        <dbReference type="ARBA" id="ARBA00004571"/>
    </source>
</evidence>
<dbReference type="InterPro" id="IPR036942">
    <property type="entry name" value="Beta-barrel_TonB_sf"/>
</dbReference>
<dbReference type="Gene3D" id="2.40.170.20">
    <property type="entry name" value="TonB-dependent receptor, beta-barrel domain"/>
    <property type="match status" value="1"/>
</dbReference>
<sequence length="805" mass="90268">MKVSKLATFLLCIGSCLSTAVFAQSGIVKGAVKDAVNNEPISFANVLVLGTDKGTTTDIDGNYEITGLEPRLYDVRVTYIGYTEATAYEIQVTNSKPAVVDFALEEAAQQLEEVVVRASPFKKTEESPVSLRTIGVAEIQRNPGGNRDISRVVQTLPGVTTPASFRNDLIIRGGAPNENRFYLDDVEVPNINHFATQGASGGPVGLINVNFIREVDFYSGAFPANRGNALSSVLEFQQRDGRDDRMGGTFMLSATDIGVTLEGPIGEKVTYLASARRSYLQFLFDVIGLPFLPTYNDFQAKVKYKIDNKNELTFIGLGAIDQFDLNLDANETEEQQFLLNQLPVTPQWNYTNGLVYKRYADNGYWTFVVSRNMLNNESIKYLNNDDSSPDNLVLDYKSQEIENKFRVEHDLRLGNFKLNYGAGYQMVKYNNSTFNRIFTSAGPQTIDFASELSFNRYGLFAQGSRKFFDERLSLSLGFRMDANDYSDEMSNLAEQFSPRFSLSYALGERLSFNMNTGIYYQLPPYTVMGYQEDGVLVNRENGIRYLRNDHVVAGFEFNTASSSKISIEGYYKYYRDYPFLLRDSLTLANLGGDFGVIGNEPVVPRSDGRSYGLEFLFQQRLYKGFYGIASYTLGWSEFQDKNGNFVPSSWDARHIANLVIGKRFGKNWEVGVNWRFQSGLPFTPFSDASSLVLNWQANGRGIPNYNLLNTRRQDLSSTIDIRVDKKWFFDKWSLNIFLDVENVTGNAVGQDQLILDRPLDEDGQPVGDGVIANPDAPVNQQRFLLKTINTGTGTVLPSIGLMIEI</sequence>
<protein>
    <submittedName>
        <fullName evidence="9">TonB-dependent receptor</fullName>
    </submittedName>
</protein>
<dbReference type="Gene3D" id="2.170.130.10">
    <property type="entry name" value="TonB-dependent receptor, plug domain"/>
    <property type="match status" value="1"/>
</dbReference>
<keyword evidence="10" id="KW-1185">Reference proteome</keyword>
<evidence type="ECO:0000256" key="7">
    <source>
        <dbReference type="SAM" id="SignalP"/>
    </source>
</evidence>
<evidence type="ECO:0000256" key="5">
    <source>
        <dbReference type="ARBA" id="ARBA00023136"/>
    </source>
</evidence>
<proteinExistence type="predicted"/>
<dbReference type="PANTHER" id="PTHR30069:SF57">
    <property type="entry name" value="TONB-DEPENDENT RECEPTOR"/>
    <property type="match status" value="1"/>
</dbReference>
<dbReference type="InterPro" id="IPR012910">
    <property type="entry name" value="Plug_dom"/>
</dbReference>
<dbReference type="AlphaFoldDB" id="A0A5C6RMC3"/>
<keyword evidence="7" id="KW-0732">Signal</keyword>
<dbReference type="OrthoDB" id="9804995at2"/>
<accession>A0A5C6RMC3</accession>
<keyword evidence="3" id="KW-1134">Transmembrane beta strand</keyword>
<comment type="caution">
    <text evidence="9">The sequence shown here is derived from an EMBL/GenBank/DDBJ whole genome shotgun (WGS) entry which is preliminary data.</text>
</comment>
<dbReference type="GO" id="GO:0009279">
    <property type="term" value="C:cell outer membrane"/>
    <property type="evidence" value="ECO:0007669"/>
    <property type="project" value="UniProtKB-SubCell"/>
</dbReference>
<keyword evidence="4" id="KW-0812">Transmembrane</keyword>
<dbReference type="Proteomes" id="UP000321580">
    <property type="component" value="Unassembled WGS sequence"/>
</dbReference>
<dbReference type="EMBL" id="VOOR01000016">
    <property type="protein sequence ID" value="TXB63387.1"/>
    <property type="molecule type" value="Genomic_DNA"/>
</dbReference>
<evidence type="ECO:0000259" key="8">
    <source>
        <dbReference type="Pfam" id="PF07715"/>
    </source>
</evidence>
<evidence type="ECO:0000256" key="2">
    <source>
        <dbReference type="ARBA" id="ARBA00022448"/>
    </source>
</evidence>
<evidence type="ECO:0000313" key="9">
    <source>
        <dbReference type="EMBL" id="TXB63387.1"/>
    </source>
</evidence>
<evidence type="ECO:0000256" key="4">
    <source>
        <dbReference type="ARBA" id="ARBA00022692"/>
    </source>
</evidence>
<feature type="chain" id="PRO_5022892615" evidence="7">
    <location>
        <begin position="24"/>
        <end position="805"/>
    </location>
</feature>
<dbReference type="InterPro" id="IPR008969">
    <property type="entry name" value="CarboxyPept-like_regulatory"/>
</dbReference>
<dbReference type="GO" id="GO:0044718">
    <property type="term" value="P:siderophore transmembrane transport"/>
    <property type="evidence" value="ECO:0007669"/>
    <property type="project" value="TreeGrafter"/>
</dbReference>
<keyword evidence="2" id="KW-0813">Transport</keyword>
<keyword evidence="5" id="KW-0472">Membrane</keyword>
<keyword evidence="6" id="KW-0998">Cell outer membrane</keyword>